<keyword evidence="2" id="KW-0597">Phosphoprotein</keyword>
<sequence length="115" mass="12431">MKGAVDLDHLCRYTGGDEALNAEVLKLFDDQVTDMVGRLNAVLDARDAKSWRQITHTLKGAARGIGAFKFADMAAAAEPIDLISDRMSAAAAIENLTTTSAEVRSFIRDYLARAS</sequence>
<reference evidence="4 5" key="1">
    <citation type="submission" date="2020-03" db="EMBL/GenBank/DDBJ databases">
        <title>Genomic Encyclopedia of Type Strains, Phase IV (KMG-IV): sequencing the most valuable type-strain genomes for metagenomic binning, comparative biology and taxonomic classification.</title>
        <authorList>
            <person name="Goeker M."/>
        </authorList>
    </citation>
    <scope>NUCLEOTIDE SEQUENCE [LARGE SCALE GENOMIC DNA]</scope>
    <source>
        <strain evidence="4 5">DSM 19867</strain>
    </source>
</reference>
<dbReference type="RefSeq" id="WP_167082319.1">
    <property type="nucleotide sequence ID" value="NZ_BAAADC010000001.1"/>
</dbReference>
<dbReference type="AlphaFoldDB" id="A0A846MX53"/>
<accession>A0A846MX53</accession>
<dbReference type="InterPro" id="IPR036641">
    <property type="entry name" value="HPT_dom_sf"/>
</dbReference>
<comment type="caution">
    <text evidence="4">The sequence shown here is derived from an EMBL/GenBank/DDBJ whole genome shotgun (WGS) entry which is preliminary data.</text>
</comment>
<evidence type="ECO:0000313" key="5">
    <source>
        <dbReference type="Proteomes" id="UP000570514"/>
    </source>
</evidence>
<feature type="domain" description="HPt" evidence="3">
    <location>
        <begin position="17"/>
        <end position="114"/>
    </location>
</feature>
<evidence type="ECO:0000313" key="4">
    <source>
        <dbReference type="EMBL" id="NIK88138.1"/>
    </source>
</evidence>
<dbReference type="EMBL" id="JAASRM010000001">
    <property type="protein sequence ID" value="NIK88138.1"/>
    <property type="molecule type" value="Genomic_DNA"/>
</dbReference>
<dbReference type="GO" id="GO:0004672">
    <property type="term" value="F:protein kinase activity"/>
    <property type="evidence" value="ECO:0007669"/>
    <property type="project" value="UniProtKB-ARBA"/>
</dbReference>
<evidence type="ECO:0000256" key="1">
    <source>
        <dbReference type="ARBA" id="ARBA00023012"/>
    </source>
</evidence>
<evidence type="ECO:0000259" key="3">
    <source>
        <dbReference type="PROSITE" id="PS50894"/>
    </source>
</evidence>
<protein>
    <submittedName>
        <fullName evidence="4">HPt (Histidine-containing phosphotransfer) domain-containing protein</fullName>
    </submittedName>
</protein>
<dbReference type="Proteomes" id="UP000570514">
    <property type="component" value="Unassembled WGS sequence"/>
</dbReference>
<gene>
    <name evidence="4" type="ORF">FHS83_001456</name>
</gene>
<dbReference type="Pfam" id="PF01627">
    <property type="entry name" value="Hpt"/>
    <property type="match status" value="1"/>
</dbReference>
<keyword evidence="5" id="KW-1185">Reference proteome</keyword>
<feature type="modified residue" description="Phosphohistidine" evidence="2">
    <location>
        <position position="56"/>
    </location>
</feature>
<dbReference type="PROSITE" id="PS50894">
    <property type="entry name" value="HPT"/>
    <property type="match status" value="1"/>
</dbReference>
<proteinExistence type="predicted"/>
<dbReference type="GO" id="GO:0000160">
    <property type="term" value="P:phosphorelay signal transduction system"/>
    <property type="evidence" value="ECO:0007669"/>
    <property type="project" value="UniProtKB-KW"/>
</dbReference>
<name>A0A846MX53_9PROT</name>
<dbReference type="InterPro" id="IPR008207">
    <property type="entry name" value="Sig_transdc_His_kin_Hpt_dom"/>
</dbReference>
<evidence type="ECO:0000256" key="2">
    <source>
        <dbReference type="PROSITE-ProRule" id="PRU00110"/>
    </source>
</evidence>
<dbReference type="SUPFAM" id="SSF47226">
    <property type="entry name" value="Histidine-containing phosphotransfer domain, HPT domain"/>
    <property type="match status" value="1"/>
</dbReference>
<keyword evidence="1" id="KW-0902">Two-component regulatory system</keyword>
<organism evidence="4 5">
    <name type="scientific">Rhizomicrobium palustre</name>
    <dbReference type="NCBI Taxonomy" id="189966"/>
    <lineage>
        <taxon>Bacteria</taxon>
        <taxon>Pseudomonadati</taxon>
        <taxon>Pseudomonadota</taxon>
        <taxon>Alphaproteobacteria</taxon>
        <taxon>Micropepsales</taxon>
        <taxon>Micropepsaceae</taxon>
        <taxon>Rhizomicrobium</taxon>
    </lineage>
</organism>
<dbReference type="Gene3D" id="1.20.120.160">
    <property type="entry name" value="HPT domain"/>
    <property type="match status" value="1"/>
</dbReference>